<gene>
    <name evidence="1" type="ORF">DBRI00130_LOCUS27883</name>
</gene>
<dbReference type="Gene3D" id="3.40.50.450">
    <property type="match status" value="1"/>
</dbReference>
<dbReference type="EMBL" id="HBNS01035698">
    <property type="protein sequence ID" value="CAE4631927.1"/>
    <property type="molecule type" value="Transcribed_RNA"/>
</dbReference>
<dbReference type="Pfam" id="PF12694">
    <property type="entry name" value="cpYpsA"/>
    <property type="match status" value="1"/>
</dbReference>
<reference evidence="1" key="1">
    <citation type="submission" date="2021-01" db="EMBL/GenBank/DDBJ databases">
        <authorList>
            <person name="Corre E."/>
            <person name="Pelletier E."/>
            <person name="Niang G."/>
            <person name="Scheremetjew M."/>
            <person name="Finn R."/>
            <person name="Kale V."/>
            <person name="Holt S."/>
            <person name="Cochrane G."/>
            <person name="Meng A."/>
            <person name="Brown T."/>
            <person name="Cohen L."/>
        </authorList>
    </citation>
    <scope>NUCLEOTIDE SEQUENCE</scope>
    <source>
        <strain evidence="1">GSO104</strain>
    </source>
</reference>
<name>A0A7S4W0M2_9STRA</name>
<dbReference type="SUPFAM" id="SSF102405">
    <property type="entry name" value="MCP/YpsA-like"/>
    <property type="match status" value="1"/>
</dbReference>
<accession>A0A7S4W0M2</accession>
<evidence type="ECO:0000313" key="1">
    <source>
        <dbReference type="EMBL" id="CAE4631927.1"/>
    </source>
</evidence>
<sequence>MNMVLKIVSGGQTGADRAALDASIELGIQIGGWVPSNRWSEDGKLPIARYIGHYETKSGNPAVRTELNVRDSDATLIFSHGPLTGGSALTLKLAQIYNQPLLHINLLEFETDGDVVQLIKDWINMNSPLWTLNVAGPRHSEDPEIYEDVKRVMIGLFCGKKPLILC</sequence>
<evidence type="ECO:0008006" key="2">
    <source>
        <dbReference type="Google" id="ProtNLM"/>
    </source>
</evidence>
<protein>
    <recommendedName>
        <fullName evidence="2">Molybdenum cofactor carrier</fullName>
    </recommendedName>
</protein>
<dbReference type="AlphaFoldDB" id="A0A7S4W0M2"/>
<dbReference type="InterPro" id="IPR024755">
    <property type="entry name" value="cpYpsA"/>
</dbReference>
<proteinExistence type="predicted"/>
<organism evidence="1">
    <name type="scientific">Ditylum brightwellii</name>
    <dbReference type="NCBI Taxonomy" id="49249"/>
    <lineage>
        <taxon>Eukaryota</taxon>
        <taxon>Sar</taxon>
        <taxon>Stramenopiles</taxon>
        <taxon>Ochrophyta</taxon>
        <taxon>Bacillariophyta</taxon>
        <taxon>Mediophyceae</taxon>
        <taxon>Lithodesmiophycidae</taxon>
        <taxon>Lithodesmiales</taxon>
        <taxon>Lithodesmiaceae</taxon>
        <taxon>Ditylum</taxon>
    </lineage>
</organism>